<dbReference type="PANTHER" id="PTHR36166">
    <property type="entry name" value="CHROMOSOME 9, WHOLE GENOME SHOTGUN SEQUENCE"/>
    <property type="match status" value="1"/>
</dbReference>
<dbReference type="Gene3D" id="3.30.530.20">
    <property type="match status" value="1"/>
</dbReference>
<gene>
    <name evidence="2" type="ORF">FNQ90_16985</name>
</gene>
<protein>
    <submittedName>
        <fullName evidence="2">SRPBCC domain-containing protein</fullName>
    </submittedName>
</protein>
<dbReference type="RefSeq" id="WP_182607197.1">
    <property type="nucleotide sequence ID" value="NZ_VKHT01000593.1"/>
</dbReference>
<dbReference type="CDD" id="cd07822">
    <property type="entry name" value="SRPBCC_4"/>
    <property type="match status" value="1"/>
</dbReference>
<dbReference type="EMBL" id="VKHT01000593">
    <property type="protein sequence ID" value="MBB0245753.1"/>
    <property type="molecule type" value="Genomic_DNA"/>
</dbReference>
<sequence length="200" mass="21914">MRSVTTEIEIPAPPEDVWEVLLDFSRYGEWNPFIREAGGRAERGGTLTLRMHPTKGRPVNFRPKVLVAEVETELRWRGKLLMPGLFDGEHHFLLTDLGTPEDPATRLVHGETFRGVLVPVLGMVIRRAEHDFRLLNEALAERAAARYTERVGRAVPTVGDGAPGPVGPVGTRLPSEPASEEADTPGEPTAGGDGEPRRAD</sequence>
<proteinExistence type="predicted"/>
<dbReference type="SUPFAM" id="SSF55961">
    <property type="entry name" value="Bet v1-like"/>
    <property type="match status" value="1"/>
</dbReference>
<feature type="region of interest" description="Disordered" evidence="1">
    <location>
        <begin position="155"/>
        <end position="200"/>
    </location>
</feature>
<dbReference type="PANTHER" id="PTHR36166:SF1">
    <property type="entry name" value="SRPBCC DOMAIN-CONTAINING PROTEIN"/>
    <property type="match status" value="1"/>
</dbReference>
<evidence type="ECO:0000313" key="3">
    <source>
        <dbReference type="Proteomes" id="UP000538929"/>
    </source>
</evidence>
<evidence type="ECO:0000256" key="1">
    <source>
        <dbReference type="SAM" id="MobiDB-lite"/>
    </source>
</evidence>
<comment type="caution">
    <text evidence="2">The sequence shown here is derived from an EMBL/GenBank/DDBJ whole genome shotgun (WGS) entry which is preliminary data.</text>
</comment>
<keyword evidence="3" id="KW-1185">Reference proteome</keyword>
<dbReference type="Pfam" id="PF10604">
    <property type="entry name" value="Polyketide_cyc2"/>
    <property type="match status" value="1"/>
</dbReference>
<name>A0A7W3TF96_9ACTN</name>
<dbReference type="InterPro" id="IPR023393">
    <property type="entry name" value="START-like_dom_sf"/>
</dbReference>
<dbReference type="InterPro" id="IPR019587">
    <property type="entry name" value="Polyketide_cyclase/dehydratase"/>
</dbReference>
<dbReference type="AlphaFoldDB" id="A0A7W3TF96"/>
<dbReference type="Proteomes" id="UP000538929">
    <property type="component" value="Unassembled WGS sequence"/>
</dbReference>
<organism evidence="2 3">
    <name type="scientific">Streptomyces alkaliphilus</name>
    <dbReference type="NCBI Taxonomy" id="1472722"/>
    <lineage>
        <taxon>Bacteria</taxon>
        <taxon>Bacillati</taxon>
        <taxon>Actinomycetota</taxon>
        <taxon>Actinomycetes</taxon>
        <taxon>Kitasatosporales</taxon>
        <taxon>Streptomycetaceae</taxon>
        <taxon>Streptomyces</taxon>
    </lineage>
</organism>
<evidence type="ECO:0000313" key="2">
    <source>
        <dbReference type="EMBL" id="MBB0245753.1"/>
    </source>
</evidence>
<reference evidence="3" key="1">
    <citation type="submission" date="2019-10" db="EMBL/GenBank/DDBJ databases">
        <title>Streptomyces sp. nov., a novel actinobacterium isolated from alkaline environment.</title>
        <authorList>
            <person name="Golinska P."/>
        </authorList>
    </citation>
    <scope>NUCLEOTIDE SEQUENCE [LARGE SCALE GENOMIC DNA]</scope>
    <source>
        <strain evidence="3">DSM 42118</strain>
    </source>
</reference>
<accession>A0A7W3TF96</accession>